<evidence type="ECO:0000256" key="4">
    <source>
        <dbReference type="ARBA" id="ARBA00023027"/>
    </source>
</evidence>
<dbReference type="Gene3D" id="3.40.309.10">
    <property type="entry name" value="Aldehyde Dehydrogenase, Chain A, domain 2"/>
    <property type="match status" value="1"/>
</dbReference>
<dbReference type="FunFam" id="3.40.309.10:FF:000005">
    <property type="entry name" value="1-pyrroline-5-carboxylate dehydrogenase 1"/>
    <property type="match status" value="1"/>
</dbReference>
<dbReference type="Proteomes" id="UP000246085">
    <property type="component" value="Chromosome BRAD3257"/>
</dbReference>
<protein>
    <recommendedName>
        <fullName evidence="2">L-glutamate gamma-semialdehyde dehydrogenase</fullName>
        <ecNumber evidence="2">1.2.1.88</ecNumber>
    </recommendedName>
</protein>
<dbReference type="AlphaFoldDB" id="A0A2U3Q9N0"/>
<evidence type="ECO:0000313" key="7">
    <source>
        <dbReference type="EMBL" id="SPP98097.1"/>
    </source>
</evidence>
<comment type="catalytic activity">
    <reaction evidence="5">
        <text>L-glutamate 5-semialdehyde + NAD(+) + H2O = L-glutamate + NADH + 2 H(+)</text>
        <dbReference type="Rhea" id="RHEA:30235"/>
        <dbReference type="ChEBI" id="CHEBI:15377"/>
        <dbReference type="ChEBI" id="CHEBI:15378"/>
        <dbReference type="ChEBI" id="CHEBI:29985"/>
        <dbReference type="ChEBI" id="CHEBI:57540"/>
        <dbReference type="ChEBI" id="CHEBI:57945"/>
        <dbReference type="ChEBI" id="CHEBI:58066"/>
        <dbReference type="EC" id="1.2.1.88"/>
    </reaction>
</comment>
<evidence type="ECO:0000256" key="3">
    <source>
        <dbReference type="ARBA" id="ARBA00023002"/>
    </source>
</evidence>
<dbReference type="PANTHER" id="PTHR42862:SF1">
    <property type="entry name" value="DELTA-1-PYRROLINE-5-CARBOXYLATE DEHYDROGENASE 2, ISOFORM A-RELATED"/>
    <property type="match status" value="1"/>
</dbReference>
<accession>A0A2U3Q9N0</accession>
<evidence type="ECO:0000256" key="1">
    <source>
        <dbReference type="ARBA" id="ARBA00004786"/>
    </source>
</evidence>
<reference evidence="7 8" key="1">
    <citation type="submission" date="2018-03" db="EMBL/GenBank/DDBJ databases">
        <authorList>
            <person name="Gully D."/>
        </authorList>
    </citation>
    <scope>NUCLEOTIDE SEQUENCE [LARGE SCALE GENOMIC DNA]</scope>
    <source>
        <strain evidence="7">ORS3257</strain>
    </source>
</reference>
<feature type="domain" description="Aldehyde dehydrogenase" evidence="6">
    <location>
        <begin position="1"/>
        <end position="317"/>
    </location>
</feature>
<dbReference type="GO" id="GO:0003842">
    <property type="term" value="F:L-glutamate gamma-semialdehyde dehydrogenase activity"/>
    <property type="evidence" value="ECO:0007669"/>
    <property type="project" value="UniProtKB-EC"/>
</dbReference>
<dbReference type="InterPro" id="IPR016162">
    <property type="entry name" value="Ald_DH_N"/>
</dbReference>
<dbReference type="GO" id="GO:0004657">
    <property type="term" value="F:proline dehydrogenase activity"/>
    <property type="evidence" value="ECO:0007669"/>
    <property type="project" value="UniProtKB-ARBA"/>
</dbReference>
<dbReference type="InterPro" id="IPR016161">
    <property type="entry name" value="Ald_DH/histidinol_DH"/>
</dbReference>
<dbReference type="RefSeq" id="WP_283809910.1">
    <property type="nucleotide sequence ID" value="NZ_LS398110.1"/>
</dbReference>
<name>A0A2U3Q9N0_9BRAD</name>
<dbReference type="InterPro" id="IPR050485">
    <property type="entry name" value="Proline_metab_enzyme"/>
</dbReference>
<proteinExistence type="predicted"/>
<evidence type="ECO:0000259" key="6">
    <source>
        <dbReference type="Pfam" id="PF00171"/>
    </source>
</evidence>
<gene>
    <name evidence="7" type="ORF">BRAD3257_7349</name>
</gene>
<keyword evidence="3" id="KW-0560">Oxidoreductase</keyword>
<dbReference type="PROSITE" id="PS00070">
    <property type="entry name" value="ALDEHYDE_DEHYDR_CYS"/>
    <property type="match status" value="1"/>
</dbReference>
<evidence type="ECO:0000256" key="2">
    <source>
        <dbReference type="ARBA" id="ARBA00012884"/>
    </source>
</evidence>
<dbReference type="SUPFAM" id="SSF53720">
    <property type="entry name" value="ALDH-like"/>
    <property type="match status" value="1"/>
</dbReference>
<evidence type="ECO:0000256" key="5">
    <source>
        <dbReference type="ARBA" id="ARBA00048142"/>
    </source>
</evidence>
<dbReference type="KEGG" id="bvz:BRAD3257_7349"/>
<evidence type="ECO:0000313" key="8">
    <source>
        <dbReference type="Proteomes" id="UP000246085"/>
    </source>
</evidence>
<organism evidence="7 8">
    <name type="scientific">Bradyrhizobium vignae</name>
    <dbReference type="NCBI Taxonomy" id="1549949"/>
    <lineage>
        <taxon>Bacteria</taxon>
        <taxon>Pseudomonadati</taxon>
        <taxon>Pseudomonadota</taxon>
        <taxon>Alphaproteobacteria</taxon>
        <taxon>Hyphomicrobiales</taxon>
        <taxon>Nitrobacteraceae</taxon>
        <taxon>Bradyrhizobium</taxon>
    </lineage>
</organism>
<keyword evidence="4" id="KW-0520">NAD</keyword>
<dbReference type="GO" id="GO:0009898">
    <property type="term" value="C:cytoplasmic side of plasma membrane"/>
    <property type="evidence" value="ECO:0007669"/>
    <property type="project" value="TreeGrafter"/>
</dbReference>
<dbReference type="Pfam" id="PF00171">
    <property type="entry name" value="Aldedh"/>
    <property type="match status" value="1"/>
</dbReference>
<sequence>MGNTIVWKPAGTAKYAAQLIMRILREAGLPDGVINLVYGDGAEIAEIALADHRLAGVHFTGSTQVFNSVIRKVGSNVDHYRSYPRLIGETGGKNFILAHGSADVAALGTAIIRGGYEYQGQKCSAASRVFVPASLWPALKTILCDEISTIRVGDVSDFSNFMGAVIDQKAWRKHMRVFEEAKASSAKILRGGEGDQKDGYFIAPTLIETDDLEAPLLREEFFGPIVTTYVFRDSDFENILERIDQSGACLTGAIFSTDRRIIDQASSGLRFAAGNFYINDKPTGAIVGQQPFGGARMSGTNDKAGSIWNLIRWTSPRSIKEAFVPPRDYRYPYLSSSVDD</sequence>
<dbReference type="Gene3D" id="3.40.605.10">
    <property type="entry name" value="Aldehyde Dehydrogenase, Chain A, domain 1"/>
    <property type="match status" value="1"/>
</dbReference>
<dbReference type="PANTHER" id="PTHR42862">
    <property type="entry name" value="DELTA-1-PYRROLINE-5-CARBOXYLATE DEHYDROGENASE 1, ISOFORM A-RELATED"/>
    <property type="match status" value="1"/>
</dbReference>
<dbReference type="GO" id="GO:0010133">
    <property type="term" value="P:L-proline catabolic process to L-glutamate"/>
    <property type="evidence" value="ECO:0007669"/>
    <property type="project" value="TreeGrafter"/>
</dbReference>
<dbReference type="InterPro" id="IPR016163">
    <property type="entry name" value="Ald_DH_C"/>
</dbReference>
<dbReference type="EMBL" id="LS398110">
    <property type="protein sequence ID" value="SPP98097.1"/>
    <property type="molecule type" value="Genomic_DNA"/>
</dbReference>
<dbReference type="EC" id="1.2.1.88" evidence="2"/>
<dbReference type="InterPro" id="IPR015590">
    <property type="entry name" value="Aldehyde_DH_dom"/>
</dbReference>
<dbReference type="InterPro" id="IPR016160">
    <property type="entry name" value="Ald_DH_CS_CYS"/>
</dbReference>
<comment type="pathway">
    <text evidence="1">Amino-acid degradation; L-proline degradation into L-glutamate; L-glutamate from L-proline: step 2/2.</text>
</comment>